<feature type="transmembrane region" description="Helical" evidence="4">
    <location>
        <begin position="87"/>
        <end position="106"/>
    </location>
</feature>
<evidence type="ECO:0000256" key="4">
    <source>
        <dbReference type="SAM" id="Phobius"/>
    </source>
</evidence>
<evidence type="ECO:0000313" key="6">
    <source>
        <dbReference type="EMBL" id="QRF54206.1"/>
    </source>
</evidence>
<keyword evidence="3 4" id="KW-0472">Membrane</keyword>
<dbReference type="Gene3D" id="1.20.1250.20">
    <property type="entry name" value="MFS general substrate transporter like domains"/>
    <property type="match status" value="2"/>
</dbReference>
<evidence type="ECO:0000256" key="1">
    <source>
        <dbReference type="ARBA" id="ARBA00022692"/>
    </source>
</evidence>
<sequence length="446" mass="46688">MKLGRRTGRPICQSIICHREGDNMTNNAIAAVPGSGGANLLKDTSRQAIGATTAATVGLVFGPSTILLFLFGVFVEPLSRTFGWSKPSILFAATIVSLMIMVISPIQGYLIDRFGTRPIVLASSVMFALGLGSMYFLSGSITGFYIMYAVLPLLGIGLWPVSYLRVVSTWFERRLGLAIGIANGGIGLGAALLPPLITFAILNGSVQWAYVSLGVIVALVVLPINALFLREASAATASGSQQTAGAGDAASFKTLAKTREFIVLALAFFLLGFVNTGLVANQISLLIDGGLTPQNAAFVQSVFGLAVLLGRFLTGVLLDYLPAKRLMSAVCIGGAAACFIYASGPAGGLVFVSAILIGLVYGAEFDVLSYIIKRNFGLVAFGRIYGTIFAVFQLGAAIGATILPLSRAHLESYGPGLTAYAIALLISGGLFVLLRERSAGQRPVEQ</sequence>
<evidence type="ECO:0000256" key="2">
    <source>
        <dbReference type="ARBA" id="ARBA00022989"/>
    </source>
</evidence>
<dbReference type="SUPFAM" id="SSF103473">
    <property type="entry name" value="MFS general substrate transporter"/>
    <property type="match status" value="1"/>
</dbReference>
<dbReference type="InterPro" id="IPR050327">
    <property type="entry name" value="Proton-linked_MCT"/>
</dbReference>
<keyword evidence="1 4" id="KW-0812">Transmembrane</keyword>
<proteinExistence type="predicted"/>
<feature type="transmembrane region" description="Helical" evidence="4">
    <location>
        <begin position="384"/>
        <end position="405"/>
    </location>
</feature>
<organism evidence="6 7">
    <name type="scientific">Rhizobium rosettiformans</name>
    <dbReference type="NCBI Taxonomy" id="1368430"/>
    <lineage>
        <taxon>Bacteria</taxon>
        <taxon>Pseudomonadati</taxon>
        <taxon>Pseudomonadota</taxon>
        <taxon>Alphaproteobacteria</taxon>
        <taxon>Hyphomicrobiales</taxon>
        <taxon>Rhizobiaceae</taxon>
        <taxon>Rhizobium/Agrobacterium group</taxon>
        <taxon>Rhizobium</taxon>
    </lineage>
</organism>
<protein>
    <submittedName>
        <fullName evidence="6">MFS transporter</fullName>
    </submittedName>
</protein>
<dbReference type="PANTHER" id="PTHR11360">
    <property type="entry name" value="MONOCARBOXYLATE TRANSPORTER"/>
    <property type="match status" value="1"/>
</dbReference>
<keyword evidence="7" id="KW-1185">Reference proteome</keyword>
<keyword evidence="2 4" id="KW-1133">Transmembrane helix</keyword>
<feature type="transmembrane region" description="Helical" evidence="4">
    <location>
        <begin position="261"/>
        <end position="283"/>
    </location>
</feature>
<feature type="domain" description="Major facilitator superfamily (MFS) profile" evidence="5">
    <location>
        <begin position="50"/>
        <end position="439"/>
    </location>
</feature>
<feature type="transmembrane region" description="Helical" evidence="4">
    <location>
        <begin position="326"/>
        <end position="344"/>
    </location>
</feature>
<dbReference type="Proteomes" id="UP000596351">
    <property type="component" value="Plasmid p1"/>
</dbReference>
<feature type="transmembrane region" description="Helical" evidence="4">
    <location>
        <begin position="118"/>
        <end position="137"/>
    </location>
</feature>
<feature type="transmembrane region" description="Helical" evidence="4">
    <location>
        <begin position="350"/>
        <end position="372"/>
    </location>
</feature>
<dbReference type="EMBL" id="CP032406">
    <property type="protein sequence ID" value="QRF54206.1"/>
    <property type="molecule type" value="Genomic_DNA"/>
</dbReference>
<name>A0ABX7F1M5_9HYPH</name>
<geneLocation type="plasmid" evidence="6 7">
    <name>p1</name>
</geneLocation>
<dbReference type="PANTHER" id="PTHR11360:SF284">
    <property type="entry name" value="EG:103B4.3 PROTEIN-RELATED"/>
    <property type="match status" value="1"/>
</dbReference>
<feature type="transmembrane region" description="Helical" evidence="4">
    <location>
        <begin position="417"/>
        <end position="434"/>
    </location>
</feature>
<evidence type="ECO:0000259" key="5">
    <source>
        <dbReference type="PROSITE" id="PS50850"/>
    </source>
</evidence>
<feature type="transmembrane region" description="Helical" evidence="4">
    <location>
        <begin position="143"/>
        <end position="163"/>
    </location>
</feature>
<accession>A0ABX7F1M5</accession>
<dbReference type="Pfam" id="PF07690">
    <property type="entry name" value="MFS_1"/>
    <property type="match status" value="1"/>
</dbReference>
<dbReference type="InterPro" id="IPR020846">
    <property type="entry name" value="MFS_dom"/>
</dbReference>
<evidence type="ECO:0000256" key="3">
    <source>
        <dbReference type="ARBA" id="ARBA00023136"/>
    </source>
</evidence>
<dbReference type="InterPro" id="IPR011701">
    <property type="entry name" value="MFS"/>
</dbReference>
<feature type="transmembrane region" description="Helical" evidence="4">
    <location>
        <begin position="295"/>
        <end position="314"/>
    </location>
</feature>
<feature type="transmembrane region" description="Helical" evidence="4">
    <location>
        <begin position="208"/>
        <end position="229"/>
    </location>
</feature>
<feature type="transmembrane region" description="Helical" evidence="4">
    <location>
        <begin position="175"/>
        <end position="202"/>
    </location>
</feature>
<feature type="transmembrane region" description="Helical" evidence="4">
    <location>
        <begin position="48"/>
        <end position="75"/>
    </location>
</feature>
<dbReference type="PROSITE" id="PS50850">
    <property type="entry name" value="MFS"/>
    <property type="match status" value="1"/>
</dbReference>
<keyword evidence="6" id="KW-0614">Plasmid</keyword>
<gene>
    <name evidence="6" type="ORF">D4A92_21960</name>
</gene>
<reference evidence="6 7" key="1">
    <citation type="submission" date="2018-09" db="EMBL/GenBank/DDBJ databases">
        <title>Rhizobium sp. MAE2-X.</title>
        <authorList>
            <person name="Lee Y."/>
            <person name="Jeon C.O."/>
        </authorList>
    </citation>
    <scope>NUCLEOTIDE SEQUENCE [LARGE SCALE GENOMIC DNA]</scope>
    <source>
        <strain evidence="6 7">MAE2-X</strain>
        <plasmid evidence="6 7">p1</plasmid>
    </source>
</reference>
<evidence type="ECO:0000313" key="7">
    <source>
        <dbReference type="Proteomes" id="UP000596351"/>
    </source>
</evidence>
<dbReference type="InterPro" id="IPR036259">
    <property type="entry name" value="MFS_trans_sf"/>
</dbReference>